<feature type="repeat" description="PPR" evidence="2">
    <location>
        <begin position="684"/>
        <end position="718"/>
    </location>
</feature>
<evidence type="ECO:0000313" key="4">
    <source>
        <dbReference type="Proteomes" id="UP000825935"/>
    </source>
</evidence>
<accession>A0A8T2SNM5</accession>
<dbReference type="PANTHER" id="PTHR47926:SF382">
    <property type="entry name" value="PENTACOTRIPEPTIDE-REPEAT REGION OF PRORP DOMAIN-CONTAINING PROTEIN"/>
    <property type="match status" value="1"/>
</dbReference>
<feature type="repeat" description="PPR" evidence="2">
    <location>
        <begin position="9"/>
        <end position="43"/>
    </location>
</feature>
<dbReference type="InterPro" id="IPR046848">
    <property type="entry name" value="E_motif"/>
</dbReference>
<protein>
    <recommendedName>
        <fullName evidence="5">Pentatricopeptide repeat-containing protein</fullName>
    </recommendedName>
</protein>
<feature type="repeat" description="PPR" evidence="2">
    <location>
        <begin position="582"/>
        <end position="616"/>
    </location>
</feature>
<dbReference type="FunFam" id="1.25.40.10:FF:000344">
    <property type="entry name" value="Pentatricopeptide repeat-containing protein"/>
    <property type="match status" value="1"/>
</dbReference>
<dbReference type="Gene3D" id="1.25.40.10">
    <property type="entry name" value="Tetratricopeptide repeat domain"/>
    <property type="match status" value="8"/>
</dbReference>
<feature type="repeat" description="PPR" evidence="2">
    <location>
        <begin position="175"/>
        <end position="209"/>
    </location>
</feature>
<feature type="repeat" description="PPR" evidence="2">
    <location>
        <begin position="210"/>
        <end position="244"/>
    </location>
</feature>
<dbReference type="PANTHER" id="PTHR47926">
    <property type="entry name" value="PENTATRICOPEPTIDE REPEAT-CONTAINING PROTEIN"/>
    <property type="match status" value="1"/>
</dbReference>
<comment type="caution">
    <text evidence="3">The sequence shown here is derived from an EMBL/GenBank/DDBJ whole genome shotgun (WGS) entry which is preliminary data.</text>
</comment>
<evidence type="ECO:0000313" key="3">
    <source>
        <dbReference type="EMBL" id="KAH7364966.1"/>
    </source>
</evidence>
<dbReference type="FunFam" id="1.25.40.10:FF:000031">
    <property type="entry name" value="Pentatricopeptide repeat-containing protein mitochondrial"/>
    <property type="match status" value="4"/>
</dbReference>
<dbReference type="GO" id="GO:0003723">
    <property type="term" value="F:RNA binding"/>
    <property type="evidence" value="ECO:0007669"/>
    <property type="project" value="InterPro"/>
</dbReference>
<dbReference type="OMA" id="YANMGRG"/>
<gene>
    <name evidence="3" type="ORF">KP509_18G001000</name>
</gene>
<dbReference type="SUPFAM" id="SSF48452">
    <property type="entry name" value="TPR-like"/>
    <property type="match status" value="1"/>
</dbReference>
<feature type="repeat" description="PPR" evidence="2">
    <location>
        <begin position="786"/>
        <end position="820"/>
    </location>
</feature>
<dbReference type="OrthoDB" id="1934782at2759"/>
<dbReference type="InterPro" id="IPR011990">
    <property type="entry name" value="TPR-like_helical_dom_sf"/>
</dbReference>
<organism evidence="3 4">
    <name type="scientific">Ceratopteris richardii</name>
    <name type="common">Triangle waterfern</name>
    <dbReference type="NCBI Taxonomy" id="49495"/>
    <lineage>
        <taxon>Eukaryota</taxon>
        <taxon>Viridiplantae</taxon>
        <taxon>Streptophyta</taxon>
        <taxon>Embryophyta</taxon>
        <taxon>Tracheophyta</taxon>
        <taxon>Polypodiopsida</taxon>
        <taxon>Polypodiidae</taxon>
        <taxon>Polypodiales</taxon>
        <taxon>Pteridineae</taxon>
        <taxon>Pteridaceae</taxon>
        <taxon>Parkerioideae</taxon>
        <taxon>Ceratopteris</taxon>
    </lineage>
</organism>
<dbReference type="Proteomes" id="UP000825935">
    <property type="component" value="Chromosome 18"/>
</dbReference>
<dbReference type="EMBL" id="CM035423">
    <property type="protein sequence ID" value="KAH7364966.1"/>
    <property type="molecule type" value="Genomic_DNA"/>
</dbReference>
<dbReference type="Pfam" id="PF20431">
    <property type="entry name" value="E_motif"/>
    <property type="match status" value="1"/>
</dbReference>
<feature type="repeat" description="PPR" evidence="2">
    <location>
        <begin position="379"/>
        <end position="413"/>
    </location>
</feature>
<feature type="repeat" description="PPR" evidence="2">
    <location>
        <begin position="719"/>
        <end position="753"/>
    </location>
</feature>
<keyword evidence="1" id="KW-0677">Repeat</keyword>
<dbReference type="InterPro" id="IPR002885">
    <property type="entry name" value="PPR_rpt"/>
</dbReference>
<dbReference type="PROSITE" id="PS51375">
    <property type="entry name" value="PPR"/>
    <property type="match status" value="12"/>
</dbReference>
<dbReference type="GO" id="GO:0048731">
    <property type="term" value="P:system development"/>
    <property type="evidence" value="ECO:0007669"/>
    <property type="project" value="UniProtKB-ARBA"/>
</dbReference>
<sequence length="1065" mass="116283">MLSSSRHGEGAAYVALLRACGRSKDLDKGIRVHHDILKRGLLAKCIDALINMYTKCGALAKAKELIDVSKCRSVFSWTALISGYANMGRGQDALDCFEHMQANGMFPDAVTFASVLKACGSVQAAELGEQIHDEIIRQGLLRTDVVLGNALIDMYAKCGALGKAEQVLDNLPFSDVVSWSTLITGYVQEEQPEKALECFTKMKREGLFPDAVTFVCILKACAQTGAVEEGEKIHNEIARRGLVEKSIILCNALVDMYAKCGAFIKAERVLMELPLTSVVAWNSLITGYIEQDQPEQSIICFGRMQQKGIAPNVVTFVCALKACGMMRAADMGEQIHDEIITQGLLINNIVLGNAIVDMYAKCGALSKAAEVFDTLLIRNVVTWSALIAGYAQQGQGQQALNCYEEMQQEGLSPNYITFLNILKACGSIPDVGRGKQVHDEIIEQGLTDDVAIGTALVDMYAKCGALSKAQEVLERLPSQNIISWNALIVGYLQQGKAEQALNCYKLIELRGLPPDSVTFGGILKACGSLGTLELGEQVHQDISRQGLLRTDIILGNMLVDMYARCGALRKAQKVLEEIPVRDVVSWSTLIQGYTDHGQAEQAIICFDKMQQDGVSANEVTFLCILKACGRIGAAERGEQIHEEISRQGMLENNVVLATALVDLYAKCGAIEKAYRMLEKYQAHNVVSWTSLMSGYVQSGQAEQAISCFHQMKCRGLSPDPVTYVYILKACSSIGDVNKGEEIHNEVLEKGFLTGEILLINSLVDMYAKCGALGKAQQVFEGLSVRDAVTWSALLAGYAQHGQADRAVWCFEQMQDEGHSPDSTTFASMLKVCGSMGAVNKGQQIHVEISRRSLLDRNPVLCNALVDMYVKCGALTEAEHVHQELPIKNVTSWNSLIAGYTCHGQIEDAFAYIKQMLNAGLSPDNVTMVNILKAWGISGSAERAQFSFEDMSRCRCIEPEFVHYTSMVDAFGRVGQLSKAIGVIQKMPESCNSLAIWLAFLSACCKWGDVSSGRWAFEQAVEVDRNDATAYVLMANIYAAAGMHEDAKIIAKLRAAKTACKLLELG</sequence>
<feature type="repeat" description="PPR" evidence="2">
    <location>
        <begin position="73"/>
        <end position="107"/>
    </location>
</feature>
<feature type="repeat" description="PPR" evidence="2">
    <location>
        <begin position="277"/>
        <end position="311"/>
    </location>
</feature>
<dbReference type="GO" id="GO:0009451">
    <property type="term" value="P:RNA modification"/>
    <property type="evidence" value="ECO:0007669"/>
    <property type="project" value="InterPro"/>
</dbReference>
<dbReference type="FunFam" id="1.25.40.10:FF:000158">
    <property type="entry name" value="pentatricopeptide repeat-containing protein At2g33680"/>
    <property type="match status" value="1"/>
</dbReference>
<dbReference type="AlphaFoldDB" id="A0A8T2SNM5"/>
<evidence type="ECO:0000256" key="1">
    <source>
        <dbReference type="ARBA" id="ARBA00022737"/>
    </source>
</evidence>
<dbReference type="FunFam" id="1.25.40.10:FF:000227">
    <property type="entry name" value="Pentatricopeptide repeat-containing protein At3g13880"/>
    <property type="match status" value="1"/>
</dbReference>
<evidence type="ECO:0000256" key="2">
    <source>
        <dbReference type="PROSITE-ProRule" id="PRU00708"/>
    </source>
</evidence>
<name>A0A8T2SNM5_CERRI</name>
<dbReference type="Pfam" id="PF01535">
    <property type="entry name" value="PPR"/>
    <property type="match status" value="7"/>
</dbReference>
<feature type="repeat" description="PPR" evidence="2">
    <location>
        <begin position="480"/>
        <end position="514"/>
    </location>
</feature>
<dbReference type="Pfam" id="PF13041">
    <property type="entry name" value="PPR_2"/>
    <property type="match status" value="9"/>
</dbReference>
<proteinExistence type="predicted"/>
<keyword evidence="4" id="KW-1185">Reference proteome</keyword>
<dbReference type="NCBIfam" id="TIGR00756">
    <property type="entry name" value="PPR"/>
    <property type="match status" value="11"/>
</dbReference>
<reference evidence="3" key="1">
    <citation type="submission" date="2021-08" db="EMBL/GenBank/DDBJ databases">
        <title>WGS assembly of Ceratopteris richardii.</title>
        <authorList>
            <person name="Marchant D.B."/>
            <person name="Chen G."/>
            <person name="Jenkins J."/>
            <person name="Shu S."/>
            <person name="Leebens-Mack J."/>
            <person name="Grimwood J."/>
            <person name="Schmutz J."/>
            <person name="Soltis P."/>
            <person name="Soltis D."/>
            <person name="Chen Z.-H."/>
        </authorList>
    </citation>
    <scope>NUCLEOTIDE SEQUENCE</scope>
    <source>
        <strain evidence="3">Whitten #5841</strain>
        <tissue evidence="3">Leaf</tissue>
    </source>
</reference>
<dbReference type="InterPro" id="IPR046960">
    <property type="entry name" value="PPR_At4g14850-like_plant"/>
</dbReference>
<feature type="repeat" description="PPR" evidence="2">
    <location>
        <begin position="888"/>
        <end position="922"/>
    </location>
</feature>
<evidence type="ECO:0008006" key="5">
    <source>
        <dbReference type="Google" id="ProtNLM"/>
    </source>
</evidence>